<evidence type="ECO:0000313" key="1">
    <source>
        <dbReference type="EMBL" id="KTC94062.1"/>
    </source>
</evidence>
<name>A0A0W0TEQ8_LEGER</name>
<dbReference type="RefSeq" id="WP_131751162.1">
    <property type="nucleotide sequence ID" value="NZ_CAAAHY010000030.1"/>
</dbReference>
<reference evidence="1 2" key="1">
    <citation type="submission" date="2015-11" db="EMBL/GenBank/DDBJ databases">
        <title>Genomic analysis of 38 Legionella species identifies large and diverse effector repertoires.</title>
        <authorList>
            <person name="Burstein D."/>
            <person name="Amaro F."/>
            <person name="Zusman T."/>
            <person name="Lifshitz Z."/>
            <person name="Cohen O."/>
            <person name="Gilbert J.A."/>
            <person name="Pupko T."/>
            <person name="Shuman H.A."/>
            <person name="Segal G."/>
        </authorList>
    </citation>
    <scope>NUCLEOTIDE SEQUENCE [LARGE SCALE GENOMIC DNA]</scope>
    <source>
        <strain evidence="1 2">SE-32A-C8</strain>
    </source>
</reference>
<accession>A0A0W0TEQ8</accession>
<dbReference type="STRING" id="448.Lery_2229"/>
<organism evidence="1 2">
    <name type="scientific">Legionella erythra</name>
    <dbReference type="NCBI Taxonomy" id="448"/>
    <lineage>
        <taxon>Bacteria</taxon>
        <taxon>Pseudomonadati</taxon>
        <taxon>Pseudomonadota</taxon>
        <taxon>Gammaproteobacteria</taxon>
        <taxon>Legionellales</taxon>
        <taxon>Legionellaceae</taxon>
        <taxon>Legionella</taxon>
    </lineage>
</organism>
<dbReference type="Proteomes" id="UP000054773">
    <property type="component" value="Unassembled WGS sequence"/>
</dbReference>
<dbReference type="AlphaFoldDB" id="A0A0W0TEQ8"/>
<dbReference type="PATRIC" id="fig|448.7.peg.2341"/>
<proteinExistence type="predicted"/>
<sequence>MSLVFEKYYEKLNPTPLFYVFGNNDSPQRDYGPFRSGDKSAYRLFGSINGLGDLYPLLSHAPFMGRLVSQKKILTKGITVLTWVII</sequence>
<dbReference type="EMBL" id="LNYA01000034">
    <property type="protein sequence ID" value="KTC94062.1"/>
    <property type="molecule type" value="Genomic_DNA"/>
</dbReference>
<protein>
    <submittedName>
        <fullName evidence="1">Uncharacterized protein</fullName>
    </submittedName>
</protein>
<keyword evidence="2" id="KW-1185">Reference proteome</keyword>
<evidence type="ECO:0000313" key="2">
    <source>
        <dbReference type="Proteomes" id="UP000054773"/>
    </source>
</evidence>
<gene>
    <name evidence="1" type="ORF">Lery_2229</name>
</gene>
<comment type="caution">
    <text evidence="1">The sequence shown here is derived from an EMBL/GenBank/DDBJ whole genome shotgun (WGS) entry which is preliminary data.</text>
</comment>